<organism evidence="1 2">
    <name type="scientific">Artemisia annua</name>
    <name type="common">Sweet wormwood</name>
    <dbReference type="NCBI Taxonomy" id="35608"/>
    <lineage>
        <taxon>Eukaryota</taxon>
        <taxon>Viridiplantae</taxon>
        <taxon>Streptophyta</taxon>
        <taxon>Embryophyta</taxon>
        <taxon>Tracheophyta</taxon>
        <taxon>Spermatophyta</taxon>
        <taxon>Magnoliopsida</taxon>
        <taxon>eudicotyledons</taxon>
        <taxon>Gunneridae</taxon>
        <taxon>Pentapetalae</taxon>
        <taxon>asterids</taxon>
        <taxon>campanulids</taxon>
        <taxon>Asterales</taxon>
        <taxon>Asteraceae</taxon>
        <taxon>Asteroideae</taxon>
        <taxon>Anthemideae</taxon>
        <taxon>Artemisiinae</taxon>
        <taxon>Artemisia</taxon>
    </lineage>
</organism>
<protein>
    <submittedName>
        <fullName evidence="1">PB1 domain, RWP-RK domain, Lambda repressor-like, DNA-binding domain protein</fullName>
    </submittedName>
</protein>
<dbReference type="Proteomes" id="UP000245207">
    <property type="component" value="Unassembled WGS sequence"/>
</dbReference>
<evidence type="ECO:0000313" key="2">
    <source>
        <dbReference type="Proteomes" id="UP000245207"/>
    </source>
</evidence>
<dbReference type="AlphaFoldDB" id="A0A2U1MWS5"/>
<dbReference type="EMBL" id="PKPP01004174">
    <property type="protein sequence ID" value="PWA65690.1"/>
    <property type="molecule type" value="Genomic_DNA"/>
</dbReference>
<gene>
    <name evidence="1" type="ORF">CTI12_AA307180</name>
</gene>
<keyword evidence="2" id="KW-1185">Reference proteome</keyword>
<accession>A0A2U1MWS5</accession>
<sequence length="84" mass="9218">MAATHSRILDDLNSKYTCLFEPVPPGAADPAGGRTDRSYLTSLRVYGNLDDVDDKPLPTNFSGVGLSCYVRFTFTQGVFEIIGW</sequence>
<comment type="caution">
    <text evidence="1">The sequence shown here is derived from an EMBL/GenBank/DDBJ whole genome shotgun (WGS) entry which is preliminary data.</text>
</comment>
<keyword evidence="1" id="KW-0238">DNA-binding</keyword>
<name>A0A2U1MWS5_ARTAN</name>
<dbReference type="GO" id="GO:0003677">
    <property type="term" value="F:DNA binding"/>
    <property type="evidence" value="ECO:0007669"/>
    <property type="project" value="UniProtKB-KW"/>
</dbReference>
<reference evidence="1 2" key="1">
    <citation type="journal article" date="2018" name="Mol. Plant">
        <title>The genome of Artemisia annua provides insight into the evolution of Asteraceae family and artemisinin biosynthesis.</title>
        <authorList>
            <person name="Shen Q."/>
            <person name="Zhang L."/>
            <person name="Liao Z."/>
            <person name="Wang S."/>
            <person name="Yan T."/>
            <person name="Shi P."/>
            <person name="Liu M."/>
            <person name="Fu X."/>
            <person name="Pan Q."/>
            <person name="Wang Y."/>
            <person name="Lv Z."/>
            <person name="Lu X."/>
            <person name="Zhang F."/>
            <person name="Jiang W."/>
            <person name="Ma Y."/>
            <person name="Chen M."/>
            <person name="Hao X."/>
            <person name="Li L."/>
            <person name="Tang Y."/>
            <person name="Lv G."/>
            <person name="Zhou Y."/>
            <person name="Sun X."/>
            <person name="Brodelius P.E."/>
            <person name="Rose J.K.C."/>
            <person name="Tang K."/>
        </authorList>
    </citation>
    <scope>NUCLEOTIDE SEQUENCE [LARGE SCALE GENOMIC DNA]</scope>
    <source>
        <strain evidence="2">cv. Huhao1</strain>
        <tissue evidence="1">Leaf</tissue>
    </source>
</reference>
<evidence type="ECO:0000313" key="1">
    <source>
        <dbReference type="EMBL" id="PWA65690.1"/>
    </source>
</evidence>
<proteinExistence type="predicted"/>